<protein>
    <submittedName>
        <fullName evidence="2">Genomic scaffold, ProqFM164S01</fullName>
    </submittedName>
</protein>
<evidence type="ECO:0000256" key="1">
    <source>
        <dbReference type="SAM" id="Phobius"/>
    </source>
</evidence>
<name>W6PPV2_PENRF</name>
<keyword evidence="1" id="KW-0812">Transmembrane</keyword>
<keyword evidence="3" id="KW-1185">Reference proteome</keyword>
<dbReference type="AlphaFoldDB" id="W6PPV2"/>
<dbReference type="EMBL" id="HG792015">
    <property type="protein sequence ID" value="CDM26208.1"/>
    <property type="molecule type" value="Genomic_DNA"/>
</dbReference>
<feature type="transmembrane region" description="Helical" evidence="1">
    <location>
        <begin position="16"/>
        <end position="35"/>
    </location>
</feature>
<dbReference type="Proteomes" id="UP000030686">
    <property type="component" value="Unassembled WGS sequence"/>
</dbReference>
<keyword evidence="1" id="KW-0472">Membrane</keyword>
<evidence type="ECO:0000313" key="2">
    <source>
        <dbReference type="EMBL" id="CDM26208.1"/>
    </source>
</evidence>
<gene>
    <name evidence="2" type="ORF">PROQFM164_S01g000017</name>
</gene>
<accession>W6PPV2</accession>
<evidence type="ECO:0000313" key="3">
    <source>
        <dbReference type="Proteomes" id="UP000030686"/>
    </source>
</evidence>
<keyword evidence="1" id="KW-1133">Transmembrane helix</keyword>
<reference evidence="2" key="1">
    <citation type="journal article" date="2014" name="Nat. Commun.">
        <title>Multiple recent horizontal transfers of a large genomic region in cheese making fungi.</title>
        <authorList>
            <person name="Cheeseman K."/>
            <person name="Ropars J."/>
            <person name="Renault P."/>
            <person name="Dupont J."/>
            <person name="Gouzy J."/>
            <person name="Branca A."/>
            <person name="Abraham A.L."/>
            <person name="Ceppi M."/>
            <person name="Conseiller E."/>
            <person name="Debuchy R."/>
            <person name="Malagnac F."/>
            <person name="Goarin A."/>
            <person name="Silar P."/>
            <person name="Lacoste S."/>
            <person name="Sallet E."/>
            <person name="Bensimon A."/>
            <person name="Giraud T."/>
            <person name="Brygoo Y."/>
        </authorList>
    </citation>
    <scope>NUCLEOTIDE SEQUENCE [LARGE SCALE GENOMIC DNA]</scope>
    <source>
        <strain evidence="2">FM164</strain>
    </source>
</reference>
<sequence>MTNFTDRASDERGTRTLILLWITAGIALVVIALRISRGVKERYIYVEDVTILASADMDGTKFYWARKNTEMQIPK</sequence>
<proteinExistence type="predicted"/>
<organism evidence="2 3">
    <name type="scientific">Penicillium roqueforti (strain FM164)</name>
    <dbReference type="NCBI Taxonomy" id="1365484"/>
    <lineage>
        <taxon>Eukaryota</taxon>
        <taxon>Fungi</taxon>
        <taxon>Dikarya</taxon>
        <taxon>Ascomycota</taxon>
        <taxon>Pezizomycotina</taxon>
        <taxon>Eurotiomycetes</taxon>
        <taxon>Eurotiomycetidae</taxon>
        <taxon>Eurotiales</taxon>
        <taxon>Aspergillaceae</taxon>
        <taxon>Penicillium</taxon>
    </lineage>
</organism>